<protein>
    <submittedName>
        <fullName evidence="1">Uncharacterized protein</fullName>
    </submittedName>
</protein>
<comment type="caution">
    <text evidence="1">The sequence shown here is derived from an EMBL/GenBank/DDBJ whole genome shotgun (WGS) entry which is preliminary data.</text>
</comment>
<gene>
    <name evidence="1" type="ORF">ACFSTE_14605</name>
</gene>
<accession>A0ABW5N919</accession>
<dbReference type="EMBL" id="JBHULX010000030">
    <property type="protein sequence ID" value="MFD2592067.1"/>
    <property type="molecule type" value="Genomic_DNA"/>
</dbReference>
<evidence type="ECO:0000313" key="2">
    <source>
        <dbReference type="Proteomes" id="UP001597459"/>
    </source>
</evidence>
<organism evidence="1 2">
    <name type="scientific">Aquimarina hainanensis</name>
    <dbReference type="NCBI Taxonomy" id="1578017"/>
    <lineage>
        <taxon>Bacteria</taxon>
        <taxon>Pseudomonadati</taxon>
        <taxon>Bacteroidota</taxon>
        <taxon>Flavobacteriia</taxon>
        <taxon>Flavobacteriales</taxon>
        <taxon>Flavobacteriaceae</taxon>
        <taxon>Aquimarina</taxon>
    </lineage>
</organism>
<reference evidence="2" key="1">
    <citation type="journal article" date="2019" name="Int. J. Syst. Evol. Microbiol.">
        <title>The Global Catalogue of Microorganisms (GCM) 10K type strain sequencing project: providing services to taxonomists for standard genome sequencing and annotation.</title>
        <authorList>
            <consortium name="The Broad Institute Genomics Platform"/>
            <consortium name="The Broad Institute Genome Sequencing Center for Infectious Disease"/>
            <person name="Wu L."/>
            <person name="Ma J."/>
        </authorList>
    </citation>
    <scope>NUCLEOTIDE SEQUENCE [LARGE SCALE GENOMIC DNA]</scope>
    <source>
        <strain evidence="2">KCTC 42423</strain>
    </source>
</reference>
<keyword evidence="2" id="KW-1185">Reference proteome</keyword>
<name>A0ABW5N919_9FLAO</name>
<evidence type="ECO:0000313" key="1">
    <source>
        <dbReference type="EMBL" id="MFD2592067.1"/>
    </source>
</evidence>
<sequence length="68" mass="7579">MIRIDIKGAEILKSLIHRIPTGNEGEANDLWIHGGVLPIGLSEAVLDQGNFSRFKIKNLTLIKSQKRN</sequence>
<dbReference type="RefSeq" id="WP_176027085.1">
    <property type="nucleotide sequence ID" value="NZ_JBHSJV010000001.1"/>
</dbReference>
<proteinExistence type="predicted"/>
<dbReference type="Proteomes" id="UP001597459">
    <property type="component" value="Unassembled WGS sequence"/>
</dbReference>